<accession>A0A6J6BGL2</accession>
<sequence length="100" mass="11041">MRPTSRCPAPFKPIKPNTSPSRSLNVALRTFSPDISATFNTSFPYVASPNWKVSIRRPTMSRTKDSGVKLAIAPSSTSLPSRKTTTRSATLKISSKRWET</sequence>
<feature type="compositionally biased region" description="Polar residues" evidence="1">
    <location>
        <begin position="77"/>
        <end position="93"/>
    </location>
</feature>
<dbReference type="AlphaFoldDB" id="A0A6J6BGL2"/>
<proteinExistence type="predicted"/>
<name>A0A6J6BGL2_9ZZZZ</name>
<evidence type="ECO:0000256" key="1">
    <source>
        <dbReference type="SAM" id="MobiDB-lite"/>
    </source>
</evidence>
<gene>
    <name evidence="2" type="ORF">UFOPK1412_00477</name>
</gene>
<dbReference type="EMBL" id="CAEZSI010000047">
    <property type="protein sequence ID" value="CAB4537563.1"/>
    <property type="molecule type" value="Genomic_DNA"/>
</dbReference>
<evidence type="ECO:0000313" key="2">
    <source>
        <dbReference type="EMBL" id="CAB4537563.1"/>
    </source>
</evidence>
<feature type="region of interest" description="Disordered" evidence="1">
    <location>
        <begin position="77"/>
        <end position="100"/>
    </location>
</feature>
<organism evidence="2">
    <name type="scientific">freshwater metagenome</name>
    <dbReference type="NCBI Taxonomy" id="449393"/>
    <lineage>
        <taxon>unclassified sequences</taxon>
        <taxon>metagenomes</taxon>
        <taxon>ecological metagenomes</taxon>
    </lineage>
</organism>
<protein>
    <submittedName>
        <fullName evidence="2">Unannotated protein</fullName>
    </submittedName>
</protein>
<reference evidence="2" key="1">
    <citation type="submission" date="2020-05" db="EMBL/GenBank/DDBJ databases">
        <authorList>
            <person name="Chiriac C."/>
            <person name="Salcher M."/>
            <person name="Ghai R."/>
            <person name="Kavagutti S V."/>
        </authorList>
    </citation>
    <scope>NUCLEOTIDE SEQUENCE</scope>
</reference>
<feature type="region of interest" description="Disordered" evidence="1">
    <location>
        <begin position="1"/>
        <end position="20"/>
    </location>
</feature>